<comment type="caution">
    <text evidence="1">The sequence shown here is derived from an EMBL/GenBank/DDBJ whole genome shotgun (WGS) entry which is preliminary data.</text>
</comment>
<dbReference type="SUPFAM" id="SSF103032">
    <property type="entry name" value="Hypothetical protein YwqG"/>
    <property type="match status" value="1"/>
</dbReference>
<dbReference type="AlphaFoldDB" id="A0A9D1GIB7"/>
<proteinExistence type="predicted"/>
<protein>
    <submittedName>
        <fullName evidence="1">DUF1963 domain-containing protein</fullName>
    </submittedName>
</protein>
<dbReference type="Proteomes" id="UP000886860">
    <property type="component" value="Unassembled WGS sequence"/>
</dbReference>
<evidence type="ECO:0000313" key="1">
    <source>
        <dbReference type="EMBL" id="HIT40784.1"/>
    </source>
</evidence>
<organism evidence="1 2">
    <name type="scientific">Candidatus Caccovicinus merdipullorum</name>
    <dbReference type="NCBI Taxonomy" id="2840724"/>
    <lineage>
        <taxon>Bacteria</taxon>
        <taxon>Bacillati</taxon>
        <taxon>Bacillota</taxon>
        <taxon>Clostridia</taxon>
        <taxon>Eubacteriales</taxon>
        <taxon>Candidatus Caccovicinus</taxon>
    </lineage>
</organism>
<dbReference type="EMBL" id="DVKS01000029">
    <property type="protein sequence ID" value="HIT40784.1"/>
    <property type="molecule type" value="Genomic_DNA"/>
</dbReference>
<dbReference type="Gene3D" id="2.30.320.10">
    <property type="entry name" value="YwqG-like"/>
    <property type="match status" value="1"/>
</dbReference>
<name>A0A9D1GIB7_9FIRM</name>
<gene>
    <name evidence="1" type="ORF">IAB60_01600</name>
</gene>
<dbReference type="InterPro" id="IPR015315">
    <property type="entry name" value="DUF1963"/>
</dbReference>
<dbReference type="Pfam" id="PF09234">
    <property type="entry name" value="DUF1963"/>
    <property type="match status" value="1"/>
</dbReference>
<reference evidence="1" key="2">
    <citation type="journal article" date="2021" name="PeerJ">
        <title>Extensive microbial diversity within the chicken gut microbiome revealed by metagenomics and culture.</title>
        <authorList>
            <person name="Gilroy R."/>
            <person name="Ravi A."/>
            <person name="Getino M."/>
            <person name="Pursley I."/>
            <person name="Horton D.L."/>
            <person name="Alikhan N.F."/>
            <person name="Baker D."/>
            <person name="Gharbi K."/>
            <person name="Hall N."/>
            <person name="Watson M."/>
            <person name="Adriaenssens E.M."/>
            <person name="Foster-Nyarko E."/>
            <person name="Jarju S."/>
            <person name="Secka A."/>
            <person name="Antonio M."/>
            <person name="Oren A."/>
            <person name="Chaudhuri R.R."/>
            <person name="La Ragione R."/>
            <person name="Hildebrand F."/>
            <person name="Pallen M.J."/>
        </authorList>
    </citation>
    <scope>NUCLEOTIDE SEQUENCE</scope>
    <source>
        <strain evidence="1">CHK123-3438</strain>
    </source>
</reference>
<dbReference type="PANTHER" id="PTHR36436:SF6">
    <property type="entry name" value="SLL5081 PROTEIN"/>
    <property type="match status" value="1"/>
</dbReference>
<dbReference type="PANTHER" id="PTHR36436">
    <property type="entry name" value="SLL5081 PROTEIN"/>
    <property type="match status" value="1"/>
</dbReference>
<sequence length="276" mass="31892">MQSEISQKAKDIAEEIKRRTAMNCWKLHIRPDIKTGICDSKIGGLPYWEPSFAYPMDCRGEKLILLAQLNLEQLRTDRPLPRKGILQFFVGSDDLYGMDFDRPDCQKNFRVVYHPEPDLRVAPEQISALDIPVHADIDFFPVLQEAGLTAEPAVCFMGPDDIRFQNVFRAAVRTVSGEDIGMQEAYQYLSSPDYEYLYDQLDTAGHRLLGYPYFTQSDPRSQDSSYDTLLFQLDSEMRDGKDYVLWGDCGVGNFFINREDLERRDFGRVLYNWDCC</sequence>
<evidence type="ECO:0000313" key="2">
    <source>
        <dbReference type="Proteomes" id="UP000886860"/>
    </source>
</evidence>
<accession>A0A9D1GIB7</accession>
<reference evidence="1" key="1">
    <citation type="submission" date="2020-10" db="EMBL/GenBank/DDBJ databases">
        <authorList>
            <person name="Gilroy R."/>
        </authorList>
    </citation>
    <scope>NUCLEOTIDE SEQUENCE</scope>
    <source>
        <strain evidence="1">CHK123-3438</strain>
    </source>
</reference>
<dbReference type="InterPro" id="IPR035948">
    <property type="entry name" value="YwqG-like_sf"/>
</dbReference>